<protein>
    <recommendedName>
        <fullName evidence="4">IGFBP N-terminal domain-containing protein</fullName>
    </recommendedName>
</protein>
<dbReference type="AlphaFoldDB" id="A0A8X6NC94"/>
<evidence type="ECO:0000256" key="1">
    <source>
        <dbReference type="SAM" id="SignalP"/>
    </source>
</evidence>
<dbReference type="OrthoDB" id="7648178at2759"/>
<feature type="signal peptide" evidence="1">
    <location>
        <begin position="1"/>
        <end position="29"/>
    </location>
</feature>
<proteinExistence type="predicted"/>
<accession>A0A8X6NC94</accession>
<evidence type="ECO:0000313" key="2">
    <source>
        <dbReference type="EMBL" id="GFT05405.1"/>
    </source>
</evidence>
<comment type="caution">
    <text evidence="2">The sequence shown here is derived from an EMBL/GenBank/DDBJ whole genome shotgun (WGS) entry which is preliminary data.</text>
</comment>
<reference evidence="2" key="1">
    <citation type="submission" date="2020-08" db="EMBL/GenBank/DDBJ databases">
        <title>Multicomponent nature underlies the extraordinary mechanical properties of spider dragline silk.</title>
        <authorList>
            <person name="Kono N."/>
            <person name="Nakamura H."/>
            <person name="Mori M."/>
            <person name="Yoshida Y."/>
            <person name="Ohtoshi R."/>
            <person name="Malay A.D."/>
            <person name="Moran D.A.P."/>
            <person name="Tomita M."/>
            <person name="Numata K."/>
            <person name="Arakawa K."/>
        </authorList>
    </citation>
    <scope>NUCLEOTIDE SEQUENCE</scope>
</reference>
<feature type="chain" id="PRO_5036473351" description="IGFBP N-terminal domain-containing protein" evidence="1">
    <location>
        <begin position="30"/>
        <end position="110"/>
    </location>
</feature>
<evidence type="ECO:0008006" key="4">
    <source>
        <dbReference type="Google" id="ProtNLM"/>
    </source>
</evidence>
<dbReference type="EMBL" id="BMAW01007794">
    <property type="protein sequence ID" value="GFT05405.1"/>
    <property type="molecule type" value="Genomic_DNA"/>
</dbReference>
<dbReference type="Proteomes" id="UP000887013">
    <property type="component" value="Unassembled WGS sequence"/>
</dbReference>
<evidence type="ECO:0000313" key="3">
    <source>
        <dbReference type="Proteomes" id="UP000887013"/>
    </source>
</evidence>
<name>A0A8X6NC94_NEPPI</name>
<gene>
    <name evidence="2" type="primary">NCL1_48740</name>
    <name evidence="2" type="ORF">NPIL_220511</name>
</gene>
<keyword evidence="3" id="KW-1185">Reference proteome</keyword>
<organism evidence="2 3">
    <name type="scientific">Nephila pilipes</name>
    <name type="common">Giant wood spider</name>
    <name type="synonym">Nephila maculata</name>
    <dbReference type="NCBI Taxonomy" id="299642"/>
    <lineage>
        <taxon>Eukaryota</taxon>
        <taxon>Metazoa</taxon>
        <taxon>Ecdysozoa</taxon>
        <taxon>Arthropoda</taxon>
        <taxon>Chelicerata</taxon>
        <taxon>Arachnida</taxon>
        <taxon>Araneae</taxon>
        <taxon>Araneomorphae</taxon>
        <taxon>Entelegynae</taxon>
        <taxon>Araneoidea</taxon>
        <taxon>Nephilidae</taxon>
        <taxon>Nephila</taxon>
    </lineage>
</organism>
<keyword evidence="1" id="KW-0732">Signal</keyword>
<sequence>MIGSLDICPNNKMFKILLLVSVGIAISDAFACPRNYCDNVCCKPVKCKENQILVKNGSTCRCCDMCRTIIYEGEYCPPFFRGGSPPSSQCEEGTTCKNTDEGRKCVRDCD</sequence>